<dbReference type="Proteomes" id="UP000000602">
    <property type="component" value="Chromosome"/>
</dbReference>
<reference evidence="2" key="1">
    <citation type="journal article" date="2004" name="Environ. Microbiol.">
        <title>The genome of Desulfotalea psychrophila, a sulfate-reducing bacterium from permanently cold Arctic sediments.</title>
        <authorList>
            <person name="Rabus R."/>
            <person name="Ruepp A."/>
            <person name="Frickey T."/>
            <person name="Rattei T."/>
            <person name="Fartmann B."/>
            <person name="Stark M."/>
            <person name="Bauer M."/>
            <person name="Zibat A."/>
            <person name="Lombardot T."/>
            <person name="Becker I."/>
            <person name="Amann J."/>
            <person name="Gellner K."/>
            <person name="Teeling H."/>
            <person name="Leuschner W.D."/>
            <person name="Gloeckner F.-O."/>
            <person name="Lupas A.N."/>
            <person name="Amann R."/>
            <person name="Klenk H.-P."/>
        </authorList>
    </citation>
    <scope>NUCLEOTIDE SEQUENCE [LARGE SCALE GENOMIC DNA]</scope>
    <source>
        <strain evidence="2">DSM 12343 / LSv54</strain>
    </source>
</reference>
<dbReference type="Pfam" id="PF11185">
    <property type="entry name" value="DUF2971"/>
    <property type="match status" value="1"/>
</dbReference>
<gene>
    <name evidence="1" type="ordered locus">DP2340</name>
</gene>
<proteinExistence type="predicted"/>
<sequence>MLKFYKYLPFTDGSKCILSQGTMKFSHYSEFNDPFDCKTAYDIDESMLYIESRPDIFKEVGRQLGLSPASCIQKKNKMLDGIRKSLKSGVFHDGIIGNVGICCLTKKPDNILMWSHYADNHAGFVVEFTTNNVNENMHMGNVEKKLFGWDVEYSANMPIIIAGTRNFNAVKKIFLTKSLDWEYESEYRVLAMKKGPGIHKFDQTMITRVIAGTKMSSNNYRELEILVNDLPERAGCRPRLTRAKMSTGQYKLETA</sequence>
<protein>
    <recommendedName>
        <fullName evidence="3">DUF2971 domain-containing protein</fullName>
    </recommendedName>
</protein>
<organism evidence="1 2">
    <name type="scientific">Desulfotalea psychrophila (strain LSv54 / DSM 12343)</name>
    <dbReference type="NCBI Taxonomy" id="177439"/>
    <lineage>
        <taxon>Bacteria</taxon>
        <taxon>Pseudomonadati</taxon>
        <taxon>Thermodesulfobacteriota</taxon>
        <taxon>Desulfobulbia</taxon>
        <taxon>Desulfobulbales</taxon>
        <taxon>Desulfocapsaceae</taxon>
        <taxon>Desulfotalea</taxon>
    </lineage>
</organism>
<dbReference type="EMBL" id="CR522870">
    <property type="protein sequence ID" value="CAG37069.1"/>
    <property type="molecule type" value="Genomic_DNA"/>
</dbReference>
<dbReference type="STRING" id="177439.DP2340"/>
<dbReference type="HOGENOM" id="CLU_050666_2_1_7"/>
<dbReference type="RefSeq" id="WP_011189581.1">
    <property type="nucleotide sequence ID" value="NC_006138.1"/>
</dbReference>
<accession>Q6AKQ6</accession>
<dbReference type="KEGG" id="dps:DP2340"/>
<evidence type="ECO:0000313" key="1">
    <source>
        <dbReference type="EMBL" id="CAG37069.1"/>
    </source>
</evidence>
<name>Q6AKQ6_DESPS</name>
<dbReference type="InterPro" id="IPR021352">
    <property type="entry name" value="DUF2971"/>
</dbReference>
<evidence type="ECO:0000313" key="2">
    <source>
        <dbReference type="Proteomes" id="UP000000602"/>
    </source>
</evidence>
<keyword evidence="2" id="KW-1185">Reference proteome</keyword>
<dbReference type="eggNOG" id="COG0457">
    <property type="taxonomic scope" value="Bacteria"/>
</dbReference>
<dbReference type="AlphaFoldDB" id="Q6AKQ6"/>
<evidence type="ECO:0008006" key="3">
    <source>
        <dbReference type="Google" id="ProtNLM"/>
    </source>
</evidence>